<evidence type="ECO:0000313" key="5">
    <source>
        <dbReference type="Proteomes" id="UP000663860"/>
    </source>
</evidence>
<organism evidence="4 5">
    <name type="scientific">Adineta steineri</name>
    <dbReference type="NCBI Taxonomy" id="433720"/>
    <lineage>
        <taxon>Eukaryota</taxon>
        <taxon>Metazoa</taxon>
        <taxon>Spiralia</taxon>
        <taxon>Gnathifera</taxon>
        <taxon>Rotifera</taxon>
        <taxon>Eurotatoria</taxon>
        <taxon>Bdelloidea</taxon>
        <taxon>Adinetida</taxon>
        <taxon>Adinetidae</taxon>
        <taxon>Adineta</taxon>
    </lineage>
</organism>
<dbReference type="PANTHER" id="PTHR31434:SF2">
    <property type="entry name" value="S PHASE CYCLIN A-ASSOCIATED PROTEIN IN THE ENDOPLASMIC RETICULUM"/>
    <property type="match status" value="1"/>
</dbReference>
<dbReference type="Proteomes" id="UP000663860">
    <property type="component" value="Unassembled WGS sequence"/>
</dbReference>
<evidence type="ECO:0000256" key="2">
    <source>
        <dbReference type="SAM" id="Phobius"/>
    </source>
</evidence>
<evidence type="ECO:0000259" key="3">
    <source>
        <dbReference type="Pfam" id="PF16501"/>
    </source>
</evidence>
<dbReference type="PANTHER" id="PTHR31434">
    <property type="entry name" value="S PHASE CYCLIN A-ASSOCIATED PROTEIN IN THE ENDOPLASMIC RETICULUM"/>
    <property type="match status" value="1"/>
</dbReference>
<feature type="region of interest" description="Disordered" evidence="1">
    <location>
        <begin position="79"/>
        <end position="98"/>
    </location>
</feature>
<feature type="transmembrane region" description="Helical" evidence="2">
    <location>
        <begin position="146"/>
        <end position="166"/>
    </location>
</feature>
<keyword evidence="2" id="KW-0472">Membrane</keyword>
<dbReference type="Pfam" id="PF16501">
    <property type="entry name" value="SCAPER_N"/>
    <property type="match status" value="1"/>
</dbReference>
<accession>A0A815CMI9</accession>
<name>A0A815CMI9_9BILA</name>
<sequence length="168" mass="19996">MSSRQIDSNSSDIHSRYWTFLFDNLKRSVEQIYQTCESDQNIYQCQEIVEYLCQCCKDFELLTKNFQYEQSLINETKRPSEYTQSISNGEISNSGDSLRRQKRLNNSDLNLNGNTNSSYHRSSNDTHKLKRQKSNKYRVLPESSSLLSLPSFFFFFFFFFQIFILFNQ</sequence>
<dbReference type="InterPro" id="IPR032446">
    <property type="entry name" value="SCAPER_N"/>
</dbReference>
<evidence type="ECO:0000256" key="1">
    <source>
        <dbReference type="SAM" id="MobiDB-lite"/>
    </source>
</evidence>
<comment type="caution">
    <text evidence="4">The sequence shown here is derived from an EMBL/GenBank/DDBJ whole genome shotgun (WGS) entry which is preliminary data.</text>
</comment>
<reference evidence="4" key="1">
    <citation type="submission" date="2021-02" db="EMBL/GenBank/DDBJ databases">
        <authorList>
            <person name="Nowell W R."/>
        </authorList>
    </citation>
    <scope>NUCLEOTIDE SEQUENCE</scope>
</reference>
<keyword evidence="2" id="KW-1133">Transmembrane helix</keyword>
<keyword evidence="2" id="KW-0812">Transmembrane</keyword>
<feature type="region of interest" description="Disordered" evidence="1">
    <location>
        <begin position="105"/>
        <end position="130"/>
    </location>
</feature>
<dbReference type="AlphaFoldDB" id="A0A815CMI9"/>
<dbReference type="EMBL" id="CAJNOE010000615">
    <property type="protein sequence ID" value="CAF1289636.1"/>
    <property type="molecule type" value="Genomic_DNA"/>
</dbReference>
<proteinExistence type="predicted"/>
<feature type="compositionally biased region" description="Polar residues" evidence="1">
    <location>
        <begin position="81"/>
        <end position="96"/>
    </location>
</feature>
<feature type="compositionally biased region" description="Low complexity" evidence="1">
    <location>
        <begin position="105"/>
        <end position="118"/>
    </location>
</feature>
<evidence type="ECO:0000313" key="4">
    <source>
        <dbReference type="EMBL" id="CAF1289636.1"/>
    </source>
</evidence>
<gene>
    <name evidence="4" type="ORF">IZO911_LOCUS33437</name>
</gene>
<protein>
    <recommendedName>
        <fullName evidence="3">S phase cyclin A-associated protein in the endoplasmic reticulum N-terminal domain-containing protein</fullName>
    </recommendedName>
</protein>
<feature type="domain" description="S phase cyclin A-associated protein in the endoplasmic reticulum N-terminal" evidence="3">
    <location>
        <begin position="8"/>
        <end position="79"/>
    </location>
</feature>